<proteinExistence type="predicted"/>
<evidence type="ECO:0000313" key="2">
    <source>
        <dbReference type="Proteomes" id="UP000199035"/>
    </source>
</evidence>
<gene>
    <name evidence="1" type="ORF">SAMN05421643_103102</name>
</gene>
<dbReference type="STRING" id="595670.SAMN05421643_103102"/>
<keyword evidence="2" id="KW-1185">Reference proteome</keyword>
<evidence type="ECO:0000313" key="1">
    <source>
        <dbReference type="EMBL" id="SDY07667.1"/>
    </source>
</evidence>
<organism evidence="1 2">
    <name type="scientific">Acinetobacter kyonggiensis</name>
    <dbReference type="NCBI Taxonomy" id="595670"/>
    <lineage>
        <taxon>Bacteria</taxon>
        <taxon>Pseudomonadati</taxon>
        <taxon>Pseudomonadota</taxon>
        <taxon>Gammaproteobacteria</taxon>
        <taxon>Moraxellales</taxon>
        <taxon>Moraxellaceae</taxon>
        <taxon>Acinetobacter</taxon>
    </lineage>
</organism>
<name>A0A1H3GX17_9GAMM</name>
<accession>A0A1H3GX17</accession>
<dbReference type="EMBL" id="FNPK01000003">
    <property type="protein sequence ID" value="SDY07667.1"/>
    <property type="molecule type" value="Genomic_DNA"/>
</dbReference>
<sequence>MYEGSMSFWQKLFSANQQQNEQKNQISCVENDCSCKSNEQLIQALAKATDEEVIIGIKKVLASRGYSRKELNELQHLPLQ</sequence>
<protein>
    <submittedName>
        <fullName evidence="1">Uncharacterized protein</fullName>
    </submittedName>
</protein>
<dbReference type="Proteomes" id="UP000199035">
    <property type="component" value="Unassembled WGS sequence"/>
</dbReference>
<reference evidence="2" key="1">
    <citation type="submission" date="2016-10" db="EMBL/GenBank/DDBJ databases">
        <authorList>
            <person name="Varghese N."/>
            <person name="Submissions S."/>
        </authorList>
    </citation>
    <scope>NUCLEOTIDE SEQUENCE [LARGE SCALE GENOMIC DNA]</scope>
    <source>
        <strain evidence="2">ANC 5109</strain>
    </source>
</reference>
<dbReference type="AlphaFoldDB" id="A0A1H3GX17"/>